<organism evidence="1 2">
    <name type="scientific">Fusarium solani subsp. cucurbitae</name>
    <name type="common">Neocosmosporum cucurbitae</name>
    <dbReference type="NCBI Taxonomy" id="2747967"/>
    <lineage>
        <taxon>Eukaryota</taxon>
        <taxon>Fungi</taxon>
        <taxon>Dikarya</taxon>
        <taxon>Ascomycota</taxon>
        <taxon>Pezizomycotina</taxon>
        <taxon>Sordariomycetes</taxon>
        <taxon>Hypocreomycetidae</taxon>
        <taxon>Hypocreales</taxon>
        <taxon>Nectriaceae</taxon>
        <taxon>Fusarium</taxon>
        <taxon>Fusarium solani species complex</taxon>
    </lineage>
</organism>
<dbReference type="Proteomes" id="UP000830768">
    <property type="component" value="Chromosome 12"/>
</dbReference>
<evidence type="ECO:0000313" key="2">
    <source>
        <dbReference type="Proteomes" id="UP000830768"/>
    </source>
</evidence>
<gene>
    <name evidence="1" type="ORF">LCI18_014025</name>
</gene>
<accession>A0ACD3ZPT9</accession>
<dbReference type="EMBL" id="CP090040">
    <property type="protein sequence ID" value="UPL03091.1"/>
    <property type="molecule type" value="Genomic_DNA"/>
</dbReference>
<keyword evidence="2" id="KW-1185">Reference proteome</keyword>
<proteinExistence type="predicted"/>
<sequence length="648" mass="71876">MKVAAVQRHFWALVTCTFLIVSVAAKPATVSRPEIWPTPQEQKSRSDGFQVPNTAALIVGNDTDQPALRVVQEVLKGAGVKRFITADNHKSLSGSALHVYIGGPSENNASANALRSLGLEGPDDLKAEGYTLGIGRDSKKNSVVVLSGRDKAGTFYAAQSLRQLVVPLGGKSWLPGVEIRDWPSANLRGTIEVFYGVPWSTEERLDQFDFYAKTKQNTYTYSPKDDPFLREKWRQPYPADEIATLKKLADRAREDHIEFTFAISPGLDVCYSSDDDEKVLVDKFQSLWDIGVRGFLVPFDDISYTKWNCDEDEAKWGTGGHAAGLAQADFLNRVQKNFIDTHPGAGRLQMVSTEYKNTTETPYRAALREELDERIIVFWAGPSTIAPNITAAITKQAEQVFGHDILIGDNYPVNDYVYDRLLLGPYNGREAGVTDEVYGIAVNPMPQSQASKIAIFGSGSYLWNSHAYNANATWLAGLKYIGGPVWPALKVFAENQFSSALNPQESLVLRPLLELFWTSYNSTGRDLGLRSRELTKYFDLMTDATSQLKRKMNPTFVEQSEGWLDKLGLYGKAGHTAINMLIAQRAGHKSTVRKERKALQSLRDQLGNISVTACPLGECRQFNPTVAPGVMEPFLNSTVAITDKWLRA</sequence>
<evidence type="ECO:0000313" key="1">
    <source>
        <dbReference type="EMBL" id="UPL03091.1"/>
    </source>
</evidence>
<protein>
    <submittedName>
        <fullName evidence="1">Uncharacterized protein</fullName>
    </submittedName>
</protein>
<name>A0ACD3ZPT9_FUSSC</name>
<reference evidence="1" key="1">
    <citation type="submission" date="2021-11" db="EMBL/GenBank/DDBJ databases">
        <title>Fusarium solani-melongenae Genome sequencing and assembly.</title>
        <authorList>
            <person name="Xie S."/>
            <person name="Huang L."/>
            <person name="Zhang X."/>
        </authorList>
    </citation>
    <scope>NUCLEOTIDE SEQUENCE</scope>
    <source>
        <strain evidence="1">CRI 24-3</strain>
    </source>
</reference>